<sequence>MNPEPVELFLAVAYDRPTDPQTVRPLPAGYSLSHLTIKRADHVTAGDLVVGDVDAPVSRPYRIMRYATYVAAPYDARPVPVDAHCERCRLWRRNASTDGWVCLRPHFQVRADELIAVITPASPVHIPDQHCVYTCSIGVSGPYSPGCPDCHGRPCSPCLTAGANTH</sequence>
<dbReference type="RefSeq" id="WP_014141384.1">
    <property type="nucleotide sequence ID" value="NC_016111.1"/>
</dbReference>
<evidence type="ECO:0000313" key="1">
    <source>
        <dbReference type="EMBL" id="AEW92987.1"/>
    </source>
</evidence>
<dbReference type="EMBL" id="CP003219">
    <property type="protein sequence ID" value="AEW92987.1"/>
    <property type="molecule type" value="Genomic_DNA"/>
</dbReference>
<dbReference type="AlphaFoldDB" id="F8JT48"/>
<gene>
    <name evidence="1" type="ordered locus">SCATT_06160</name>
</gene>
<protein>
    <submittedName>
        <fullName evidence="1">Uncharacterized protein</fullName>
    </submittedName>
</protein>
<dbReference type="KEGG" id="sct:SCAT_0608"/>
<proteinExistence type="predicted"/>
<dbReference type="PATRIC" id="fig|1003195.11.peg.2225"/>
<accession>G8WTA4</accession>
<accession>F8JT48</accession>
<name>F8JT48_STREN</name>
<dbReference type="KEGG" id="scy:SCATT_06160"/>
<organism evidence="1 2">
    <name type="scientific">Streptantibioticus cattleyicolor (strain ATCC 35852 / DSM 46488 / JCM 4925 / NBRC 14057 / NRRL 8057)</name>
    <name type="common">Streptomyces cattleya</name>
    <dbReference type="NCBI Taxonomy" id="1003195"/>
    <lineage>
        <taxon>Bacteria</taxon>
        <taxon>Bacillati</taxon>
        <taxon>Actinomycetota</taxon>
        <taxon>Actinomycetes</taxon>
        <taxon>Kitasatosporales</taxon>
        <taxon>Streptomycetaceae</taxon>
        <taxon>Streptantibioticus</taxon>
    </lineage>
</organism>
<dbReference type="STRING" id="1003195.SCATT_06160"/>
<reference evidence="2" key="1">
    <citation type="submission" date="2011-12" db="EMBL/GenBank/DDBJ databases">
        <title>Complete genome sequence of Streptomyces cattleya strain DSM 46488.</title>
        <authorList>
            <person name="Ou H.-Y."/>
            <person name="Li P."/>
            <person name="Zhao C."/>
            <person name="O'Hagan D."/>
            <person name="Deng Z."/>
        </authorList>
    </citation>
    <scope>NUCLEOTIDE SEQUENCE [LARGE SCALE GENOMIC DNA]</scope>
    <source>
        <strain evidence="2">ATCC 35852 / DSM 46488 / JCM 4925 / NBRC 14057 / NRRL 8057</strain>
    </source>
</reference>
<dbReference type="HOGENOM" id="CLU_1601732_0_0_11"/>
<evidence type="ECO:0000313" key="2">
    <source>
        <dbReference type="Proteomes" id="UP000007842"/>
    </source>
</evidence>
<dbReference type="Proteomes" id="UP000007842">
    <property type="component" value="Chromosome"/>
</dbReference>
<keyword evidence="2" id="KW-1185">Reference proteome</keyword>